<name>A0ABT9D8Y0_9CELL</name>
<reference evidence="3 4" key="1">
    <citation type="submission" date="2023-07" db="EMBL/GenBank/DDBJ databases">
        <title>Description of novel actinomycetes strains, isolated from tidal flat sediment.</title>
        <authorList>
            <person name="Lu C."/>
        </authorList>
    </citation>
    <scope>NUCLEOTIDE SEQUENCE [LARGE SCALE GENOMIC DNA]</scope>
    <source>
        <strain evidence="3 4">SYSU T00b441</strain>
    </source>
</reference>
<dbReference type="PROSITE" id="PS00622">
    <property type="entry name" value="HTH_LUXR_1"/>
    <property type="match status" value="1"/>
</dbReference>
<evidence type="ECO:0000256" key="1">
    <source>
        <dbReference type="ARBA" id="ARBA00023125"/>
    </source>
</evidence>
<dbReference type="SUPFAM" id="SSF52172">
    <property type="entry name" value="CheY-like"/>
    <property type="match status" value="1"/>
</dbReference>
<dbReference type="SMART" id="SM00421">
    <property type="entry name" value="HTH_LUXR"/>
    <property type="match status" value="1"/>
</dbReference>
<dbReference type="InterPro" id="IPR000792">
    <property type="entry name" value="Tscrpt_reg_LuxR_C"/>
</dbReference>
<accession>A0ABT9D8Y0</accession>
<evidence type="ECO:0000313" key="4">
    <source>
        <dbReference type="Proteomes" id="UP001232536"/>
    </source>
</evidence>
<dbReference type="SUPFAM" id="SSF46894">
    <property type="entry name" value="C-terminal effector domain of the bipartite response regulators"/>
    <property type="match status" value="1"/>
</dbReference>
<comment type="caution">
    <text evidence="3">The sequence shown here is derived from an EMBL/GenBank/DDBJ whole genome shotgun (WGS) entry which is preliminary data.</text>
</comment>
<dbReference type="Proteomes" id="UP001232536">
    <property type="component" value="Unassembled WGS sequence"/>
</dbReference>
<dbReference type="InterPro" id="IPR039420">
    <property type="entry name" value="WalR-like"/>
</dbReference>
<dbReference type="PROSITE" id="PS50043">
    <property type="entry name" value="HTH_LUXR_2"/>
    <property type="match status" value="1"/>
</dbReference>
<dbReference type="EMBL" id="JAUQYP010000001">
    <property type="protein sequence ID" value="MDO8107020.1"/>
    <property type="molecule type" value="Genomic_DNA"/>
</dbReference>
<dbReference type="RefSeq" id="WP_304600657.1">
    <property type="nucleotide sequence ID" value="NZ_JAUQYP010000001.1"/>
</dbReference>
<proteinExistence type="predicted"/>
<dbReference type="CDD" id="cd06170">
    <property type="entry name" value="LuxR_C_like"/>
    <property type="match status" value="1"/>
</dbReference>
<sequence>MTTDTPVLVALRNDYEIVVEGLAQMLAPFSERVALVELDSGAPVARPADVVLYDTFGQPQGEHLDISSLQVGPARAKVIIYTWALEATLAATWIDRGAAACLSKGLPAPVLVDAIERVHAGERLVLPAPAGENPRGRWPGRSEGLSEREAEVVALIAEGLSNEAIAGRTHLSINSVKSYIRSAYRKIGVDSRSQAVLWGVDHGLLAKRSRRPGPDEERFVLP</sequence>
<keyword evidence="4" id="KW-1185">Reference proteome</keyword>
<dbReference type="InterPro" id="IPR011006">
    <property type="entry name" value="CheY-like_superfamily"/>
</dbReference>
<feature type="domain" description="HTH luxR-type" evidence="2">
    <location>
        <begin position="138"/>
        <end position="203"/>
    </location>
</feature>
<protein>
    <submittedName>
        <fullName evidence="3">Response regulator transcription factor</fullName>
    </submittedName>
</protein>
<dbReference type="PRINTS" id="PR00038">
    <property type="entry name" value="HTHLUXR"/>
</dbReference>
<keyword evidence="1" id="KW-0238">DNA-binding</keyword>
<dbReference type="Gene3D" id="3.40.50.2300">
    <property type="match status" value="1"/>
</dbReference>
<evidence type="ECO:0000313" key="3">
    <source>
        <dbReference type="EMBL" id="MDO8107020.1"/>
    </source>
</evidence>
<dbReference type="InterPro" id="IPR016032">
    <property type="entry name" value="Sig_transdc_resp-reg_C-effctor"/>
</dbReference>
<gene>
    <name evidence="3" type="ORF">Q6348_07385</name>
</gene>
<evidence type="ECO:0000259" key="2">
    <source>
        <dbReference type="PROSITE" id="PS50043"/>
    </source>
</evidence>
<dbReference type="PANTHER" id="PTHR43214">
    <property type="entry name" value="TWO-COMPONENT RESPONSE REGULATOR"/>
    <property type="match status" value="1"/>
</dbReference>
<dbReference type="Pfam" id="PF00196">
    <property type="entry name" value="GerE"/>
    <property type="match status" value="1"/>
</dbReference>
<organism evidence="3 4">
    <name type="scientific">Actinotalea lenta</name>
    <dbReference type="NCBI Taxonomy" id="3064654"/>
    <lineage>
        <taxon>Bacteria</taxon>
        <taxon>Bacillati</taxon>
        <taxon>Actinomycetota</taxon>
        <taxon>Actinomycetes</taxon>
        <taxon>Micrococcales</taxon>
        <taxon>Cellulomonadaceae</taxon>
        <taxon>Actinotalea</taxon>
    </lineage>
</organism>